<dbReference type="AlphaFoldDB" id="A0A380E4H3"/>
<evidence type="ECO:0000313" key="1">
    <source>
        <dbReference type="EMBL" id="SUK94850.1"/>
    </source>
</evidence>
<accession>A0A380E4H3</accession>
<protein>
    <submittedName>
        <fullName evidence="1">GTP-binding protein YqeH, possibly involved in replication initiation</fullName>
    </submittedName>
</protein>
<dbReference type="EMBL" id="UHAQ01000004">
    <property type="protein sequence ID" value="SUK94850.1"/>
    <property type="molecule type" value="Genomic_DNA"/>
</dbReference>
<sequence length="41" mass="4832">MIDIPLDETSFMYDTPGIIQDHQMTHLVSEKELKLLCLRKK</sequence>
<proteinExistence type="predicted"/>
<gene>
    <name evidence="1" type="primary">yqeH_2</name>
    <name evidence="1" type="ORF">NCTC5664_03551</name>
</gene>
<reference evidence="1 2" key="1">
    <citation type="submission" date="2018-06" db="EMBL/GenBank/DDBJ databases">
        <authorList>
            <consortium name="Pathogen Informatics"/>
            <person name="Doyle S."/>
        </authorList>
    </citation>
    <scope>NUCLEOTIDE SEQUENCE [LARGE SCALE GENOMIC DNA]</scope>
    <source>
        <strain evidence="1 2">NCTC5664</strain>
    </source>
</reference>
<dbReference type="Proteomes" id="UP000254502">
    <property type="component" value="Unassembled WGS sequence"/>
</dbReference>
<name>A0A380E4H3_STAAU</name>
<evidence type="ECO:0000313" key="2">
    <source>
        <dbReference type="Proteomes" id="UP000254502"/>
    </source>
</evidence>
<organism evidence="1 2">
    <name type="scientific">Staphylococcus aureus</name>
    <dbReference type="NCBI Taxonomy" id="1280"/>
    <lineage>
        <taxon>Bacteria</taxon>
        <taxon>Bacillati</taxon>
        <taxon>Bacillota</taxon>
        <taxon>Bacilli</taxon>
        <taxon>Bacillales</taxon>
        <taxon>Staphylococcaceae</taxon>
        <taxon>Staphylococcus</taxon>
    </lineage>
</organism>